<evidence type="ECO:0000256" key="9">
    <source>
        <dbReference type="SAM" id="Phobius"/>
    </source>
</evidence>
<evidence type="ECO:0000313" key="13">
    <source>
        <dbReference type="EMBL" id="KKM05196.1"/>
    </source>
</evidence>
<dbReference type="PROSITE" id="PS50113">
    <property type="entry name" value="PAC"/>
    <property type="match status" value="1"/>
</dbReference>
<accession>A0A0F9JHE2</accession>
<dbReference type="Pfam" id="PF02518">
    <property type="entry name" value="HATPase_c"/>
    <property type="match status" value="1"/>
</dbReference>
<reference evidence="13" key="1">
    <citation type="journal article" date="2015" name="Nature">
        <title>Complex archaea that bridge the gap between prokaryotes and eukaryotes.</title>
        <authorList>
            <person name="Spang A."/>
            <person name="Saw J.H."/>
            <person name="Jorgensen S.L."/>
            <person name="Zaremba-Niedzwiedzka K."/>
            <person name="Martijn J."/>
            <person name="Lind A.E."/>
            <person name="van Eijk R."/>
            <person name="Schleper C."/>
            <person name="Guy L."/>
            <person name="Ettema T.J."/>
        </authorList>
    </citation>
    <scope>NUCLEOTIDE SEQUENCE</scope>
</reference>
<evidence type="ECO:0000256" key="7">
    <source>
        <dbReference type="ARBA" id="ARBA00022840"/>
    </source>
</evidence>
<keyword evidence="5" id="KW-0547">Nucleotide-binding</keyword>
<comment type="caution">
    <text evidence="13">The sequence shown here is derived from an EMBL/GenBank/DDBJ whole genome shotgun (WGS) entry which is preliminary data.</text>
</comment>
<keyword evidence="8" id="KW-0843">Virulence</keyword>
<evidence type="ECO:0000259" key="11">
    <source>
        <dbReference type="PROSITE" id="PS50112"/>
    </source>
</evidence>
<dbReference type="SMART" id="SM00086">
    <property type="entry name" value="PAC"/>
    <property type="match status" value="1"/>
</dbReference>
<dbReference type="InterPro" id="IPR035965">
    <property type="entry name" value="PAS-like_dom_sf"/>
</dbReference>
<keyword evidence="9" id="KW-0472">Membrane</keyword>
<dbReference type="Pfam" id="PF08447">
    <property type="entry name" value="PAS_3"/>
    <property type="match status" value="1"/>
</dbReference>
<dbReference type="InterPro" id="IPR001610">
    <property type="entry name" value="PAC"/>
</dbReference>
<dbReference type="InterPro" id="IPR000014">
    <property type="entry name" value="PAS"/>
</dbReference>
<evidence type="ECO:0000259" key="10">
    <source>
        <dbReference type="PROSITE" id="PS50109"/>
    </source>
</evidence>
<dbReference type="PROSITE" id="PS50109">
    <property type="entry name" value="HIS_KIN"/>
    <property type="match status" value="1"/>
</dbReference>
<dbReference type="Pfam" id="PF11845">
    <property type="entry name" value="Tll0287-like"/>
    <property type="match status" value="1"/>
</dbReference>
<comment type="catalytic activity">
    <reaction evidence="1">
        <text>ATP + protein L-histidine = ADP + protein N-phospho-L-histidine.</text>
        <dbReference type="EC" id="2.7.13.3"/>
    </reaction>
</comment>
<proteinExistence type="predicted"/>
<dbReference type="InterPro" id="IPR003594">
    <property type="entry name" value="HATPase_dom"/>
</dbReference>
<feature type="domain" description="PAS" evidence="11">
    <location>
        <begin position="166"/>
        <end position="238"/>
    </location>
</feature>
<dbReference type="GO" id="GO:0005524">
    <property type="term" value="F:ATP binding"/>
    <property type="evidence" value="ECO:0007669"/>
    <property type="project" value="UniProtKB-KW"/>
</dbReference>
<dbReference type="Gene3D" id="3.30.565.10">
    <property type="entry name" value="Histidine kinase-like ATPase, C-terminal domain"/>
    <property type="match status" value="1"/>
</dbReference>
<dbReference type="Gene3D" id="3.30.450.290">
    <property type="match status" value="1"/>
</dbReference>
<dbReference type="EMBL" id="LAZR01016275">
    <property type="protein sequence ID" value="KKM05196.1"/>
    <property type="molecule type" value="Genomic_DNA"/>
</dbReference>
<dbReference type="InterPro" id="IPR036890">
    <property type="entry name" value="HATPase_C_sf"/>
</dbReference>
<dbReference type="InterPro" id="IPR021796">
    <property type="entry name" value="Tll0287-like_dom"/>
</dbReference>
<feature type="non-terminal residue" evidence="13">
    <location>
        <position position="1"/>
    </location>
</feature>
<dbReference type="InterPro" id="IPR005467">
    <property type="entry name" value="His_kinase_dom"/>
</dbReference>
<dbReference type="NCBIfam" id="TIGR00229">
    <property type="entry name" value="sensory_box"/>
    <property type="match status" value="1"/>
</dbReference>
<feature type="domain" description="Histidine kinase" evidence="10">
    <location>
        <begin position="304"/>
        <end position="498"/>
    </location>
</feature>
<dbReference type="PANTHER" id="PTHR41523">
    <property type="entry name" value="TWO-COMPONENT SYSTEM SENSOR PROTEIN"/>
    <property type="match status" value="1"/>
</dbReference>
<keyword evidence="7" id="KW-0067">ATP-binding</keyword>
<name>A0A0F9JHE2_9ZZZZ</name>
<dbReference type="InterPro" id="IPR011495">
    <property type="entry name" value="Sig_transdc_His_kin_sub2_dim/P"/>
</dbReference>
<dbReference type="EC" id="2.7.13.3" evidence="2"/>
<evidence type="ECO:0000256" key="8">
    <source>
        <dbReference type="ARBA" id="ARBA00023026"/>
    </source>
</evidence>
<evidence type="ECO:0000256" key="6">
    <source>
        <dbReference type="ARBA" id="ARBA00022777"/>
    </source>
</evidence>
<dbReference type="SUPFAM" id="SSF55874">
    <property type="entry name" value="ATPase domain of HSP90 chaperone/DNA topoisomerase II/histidine kinase"/>
    <property type="match status" value="1"/>
</dbReference>
<feature type="transmembrane region" description="Helical" evidence="9">
    <location>
        <begin position="134"/>
        <end position="152"/>
    </location>
</feature>
<dbReference type="PANTHER" id="PTHR41523:SF8">
    <property type="entry name" value="ETHYLENE RESPONSE SENSOR PROTEIN"/>
    <property type="match status" value="1"/>
</dbReference>
<evidence type="ECO:0000256" key="1">
    <source>
        <dbReference type="ARBA" id="ARBA00000085"/>
    </source>
</evidence>
<keyword evidence="6" id="KW-0418">Kinase</keyword>
<evidence type="ECO:0000256" key="5">
    <source>
        <dbReference type="ARBA" id="ARBA00022741"/>
    </source>
</evidence>
<dbReference type="Pfam" id="PF07568">
    <property type="entry name" value="HisKA_2"/>
    <property type="match status" value="1"/>
</dbReference>
<evidence type="ECO:0000256" key="4">
    <source>
        <dbReference type="ARBA" id="ARBA00022679"/>
    </source>
</evidence>
<dbReference type="SMART" id="SM00091">
    <property type="entry name" value="PAS"/>
    <property type="match status" value="1"/>
</dbReference>
<gene>
    <name evidence="13" type="ORF">LCGC14_1756570</name>
</gene>
<keyword evidence="9" id="KW-1133">Transmembrane helix</keyword>
<dbReference type="Gene3D" id="3.30.450.20">
    <property type="entry name" value="PAS domain"/>
    <property type="match status" value="1"/>
</dbReference>
<protein>
    <recommendedName>
        <fullName evidence="2">histidine kinase</fullName>
        <ecNumber evidence="2">2.7.13.3</ecNumber>
    </recommendedName>
</protein>
<dbReference type="CDD" id="cd00130">
    <property type="entry name" value="PAS"/>
    <property type="match status" value="1"/>
</dbReference>
<dbReference type="GO" id="GO:0004673">
    <property type="term" value="F:protein histidine kinase activity"/>
    <property type="evidence" value="ECO:0007669"/>
    <property type="project" value="UniProtKB-EC"/>
</dbReference>
<dbReference type="InterPro" id="IPR013655">
    <property type="entry name" value="PAS_fold_3"/>
</dbReference>
<feature type="domain" description="PAC" evidence="12">
    <location>
        <begin position="241"/>
        <end position="293"/>
    </location>
</feature>
<dbReference type="SMART" id="SM00387">
    <property type="entry name" value="HATPase_c"/>
    <property type="match status" value="1"/>
</dbReference>
<keyword evidence="3" id="KW-0597">Phosphoprotein</keyword>
<dbReference type="InterPro" id="IPR000700">
    <property type="entry name" value="PAS-assoc_C"/>
</dbReference>
<dbReference type="PROSITE" id="PS50112">
    <property type="entry name" value="PAS"/>
    <property type="match status" value="1"/>
</dbReference>
<keyword evidence="4" id="KW-0808">Transferase</keyword>
<evidence type="ECO:0000256" key="2">
    <source>
        <dbReference type="ARBA" id="ARBA00012438"/>
    </source>
</evidence>
<keyword evidence="9" id="KW-0812">Transmembrane</keyword>
<evidence type="ECO:0000256" key="3">
    <source>
        <dbReference type="ARBA" id="ARBA00022553"/>
    </source>
</evidence>
<dbReference type="AlphaFoldDB" id="A0A0F9JHE2"/>
<sequence length="498" mass="56395">LDAPLRDVTTLEGLKLTKINPAYMTRQVAEIAMESEGVHFHLTSLRPLRPANAPDKWEEDALESFEGGSKEKFELIRTKEGPLYKYMAPLLTKKACLKCHGEQGYKEGDIRGGISLTFDATPMLASIAHQRNHLITLHILGFFFAVIVMTWLSRYARKSEAIIEESRERYRELVEFTDAVHWELDFKTLRFNYISPQVEKLLGYPASSWIDFDFWADHLHPDDKEWAPAFYKDLIARGKYHTFTYRMIAMDGRVVWIRDIVNVEADESGKPVRHRGILLDVTELKEAEQETAHSLEEKEVLLRELHHRVKNNLAVITSLLSLQSSHMGSKSAEEILQESRNRIMSMALVHEQLYQTKDFSNIRILNYLESLLMNIVSSYGPGKGMVIIERDIADISISIDVLIPLGLIVNELVTNSLKHAFGPGQKGLIKVSFTNPGANDYVITVSDDGKGMPEDLDVEKSDTLGLKLVNILAAQLEGTLEFESKEGTAFTIGFSYHG</sequence>
<dbReference type="SUPFAM" id="SSF55785">
    <property type="entry name" value="PYP-like sensor domain (PAS domain)"/>
    <property type="match status" value="1"/>
</dbReference>
<evidence type="ECO:0000259" key="12">
    <source>
        <dbReference type="PROSITE" id="PS50113"/>
    </source>
</evidence>
<organism evidence="13">
    <name type="scientific">marine sediment metagenome</name>
    <dbReference type="NCBI Taxonomy" id="412755"/>
    <lineage>
        <taxon>unclassified sequences</taxon>
        <taxon>metagenomes</taxon>
        <taxon>ecological metagenomes</taxon>
    </lineage>
</organism>